<dbReference type="EMBL" id="JANAVB010038018">
    <property type="protein sequence ID" value="KAJ6801493.1"/>
    <property type="molecule type" value="Genomic_DNA"/>
</dbReference>
<dbReference type="PROSITE" id="PS51257">
    <property type="entry name" value="PROKAR_LIPOPROTEIN"/>
    <property type="match status" value="1"/>
</dbReference>
<reference evidence="2" key="1">
    <citation type="journal article" date="2023" name="GigaByte">
        <title>Genome assembly of the bearded iris, Iris pallida Lam.</title>
        <authorList>
            <person name="Bruccoleri R.E."/>
            <person name="Oakeley E.J."/>
            <person name="Faust A.M.E."/>
            <person name="Altorfer M."/>
            <person name="Dessus-Babus S."/>
            <person name="Burckhardt D."/>
            <person name="Oertli M."/>
            <person name="Naumann U."/>
            <person name="Petersen F."/>
            <person name="Wong J."/>
        </authorList>
    </citation>
    <scope>NUCLEOTIDE SEQUENCE</scope>
    <source>
        <strain evidence="2">GSM-AAB239-AS_SAM_17_03QT</strain>
    </source>
</reference>
<dbReference type="Proteomes" id="UP001140949">
    <property type="component" value="Unassembled WGS sequence"/>
</dbReference>
<evidence type="ECO:0000313" key="3">
    <source>
        <dbReference type="Proteomes" id="UP001140949"/>
    </source>
</evidence>
<feature type="compositionally biased region" description="Pro residues" evidence="1">
    <location>
        <begin position="71"/>
        <end position="83"/>
    </location>
</feature>
<comment type="caution">
    <text evidence="2">The sequence shown here is derived from an EMBL/GenBank/DDBJ whole genome shotgun (WGS) entry which is preliminary data.</text>
</comment>
<evidence type="ECO:0000256" key="1">
    <source>
        <dbReference type="SAM" id="MobiDB-lite"/>
    </source>
</evidence>
<gene>
    <name evidence="2" type="ORF">M6B38_198165</name>
</gene>
<keyword evidence="3" id="KW-1185">Reference proteome</keyword>
<organism evidence="2 3">
    <name type="scientific">Iris pallida</name>
    <name type="common">Sweet iris</name>
    <dbReference type="NCBI Taxonomy" id="29817"/>
    <lineage>
        <taxon>Eukaryota</taxon>
        <taxon>Viridiplantae</taxon>
        <taxon>Streptophyta</taxon>
        <taxon>Embryophyta</taxon>
        <taxon>Tracheophyta</taxon>
        <taxon>Spermatophyta</taxon>
        <taxon>Magnoliopsida</taxon>
        <taxon>Liliopsida</taxon>
        <taxon>Asparagales</taxon>
        <taxon>Iridaceae</taxon>
        <taxon>Iridoideae</taxon>
        <taxon>Irideae</taxon>
        <taxon>Iris</taxon>
    </lineage>
</organism>
<feature type="region of interest" description="Disordered" evidence="1">
    <location>
        <begin position="66"/>
        <end position="93"/>
    </location>
</feature>
<reference evidence="2" key="2">
    <citation type="submission" date="2023-04" db="EMBL/GenBank/DDBJ databases">
        <authorList>
            <person name="Bruccoleri R.E."/>
            <person name="Oakeley E.J."/>
            <person name="Faust A.-M."/>
            <person name="Dessus-Babus S."/>
            <person name="Altorfer M."/>
            <person name="Burckhardt D."/>
            <person name="Oertli M."/>
            <person name="Naumann U."/>
            <person name="Petersen F."/>
            <person name="Wong J."/>
        </authorList>
    </citation>
    <scope>NUCLEOTIDE SEQUENCE</scope>
    <source>
        <strain evidence="2">GSM-AAB239-AS_SAM_17_03QT</strain>
        <tissue evidence="2">Leaf</tissue>
    </source>
</reference>
<sequence length="93" mass="9556">MPPPSRSAVLRPGACPVATSIATVASTGSCPAARRQQPRRRAISATASFWSERARALEPIPVCVGRSAVPPRSPPSAEPPPPSADAALSLPHV</sequence>
<name>A0AAX6EC12_IRIPA</name>
<dbReference type="AlphaFoldDB" id="A0AAX6EC12"/>
<feature type="compositionally biased region" description="Low complexity" evidence="1">
    <location>
        <begin position="84"/>
        <end position="93"/>
    </location>
</feature>
<accession>A0AAX6EC12</accession>
<evidence type="ECO:0000313" key="2">
    <source>
        <dbReference type="EMBL" id="KAJ6801493.1"/>
    </source>
</evidence>
<proteinExistence type="predicted"/>
<protein>
    <submittedName>
        <fullName evidence="2">Pollen-specific leucine-rich repeat extensin-like protein 1</fullName>
    </submittedName>
</protein>